<dbReference type="SMART" id="SM00184">
    <property type="entry name" value="RING"/>
    <property type="match status" value="3"/>
</dbReference>
<evidence type="ECO:0000256" key="2">
    <source>
        <dbReference type="ARBA" id="ARBA00022723"/>
    </source>
</evidence>
<dbReference type="Proteomes" id="UP000824219">
    <property type="component" value="Linkage Group LG29"/>
</dbReference>
<feature type="domain" description="B box-type" evidence="9">
    <location>
        <begin position="164"/>
        <end position="204"/>
    </location>
</feature>
<evidence type="ECO:0000256" key="4">
    <source>
        <dbReference type="ARBA" id="ARBA00022833"/>
    </source>
</evidence>
<dbReference type="InterPro" id="IPR020821">
    <property type="entry name" value="ENPP1-3/EXOG-like_nuc-like"/>
</dbReference>
<dbReference type="CDD" id="cd19802">
    <property type="entry name" value="Bbox1_TRIM8-like"/>
    <property type="match status" value="2"/>
</dbReference>
<dbReference type="Gene3D" id="3.40.570.10">
    <property type="entry name" value="Extracellular Endonuclease, subunit A"/>
    <property type="match status" value="1"/>
</dbReference>
<dbReference type="GO" id="GO:0003676">
    <property type="term" value="F:nucleic acid binding"/>
    <property type="evidence" value="ECO:0007669"/>
    <property type="project" value="InterPro"/>
</dbReference>
<dbReference type="SMART" id="SM00449">
    <property type="entry name" value="SPRY"/>
    <property type="match status" value="1"/>
</dbReference>
<evidence type="ECO:0000256" key="6">
    <source>
        <dbReference type="PROSITE-ProRule" id="PRU00024"/>
    </source>
</evidence>
<evidence type="ECO:0000313" key="12">
    <source>
        <dbReference type="Proteomes" id="UP000824219"/>
    </source>
</evidence>
<evidence type="ECO:0000259" key="9">
    <source>
        <dbReference type="PROSITE" id="PS50119"/>
    </source>
</evidence>
<name>A0A9D3S7I2_9TELE</name>
<dbReference type="InterPro" id="IPR027370">
    <property type="entry name" value="Znf-RING_euk"/>
</dbReference>
<feature type="region of interest" description="Disordered" evidence="7">
    <location>
        <begin position="89"/>
        <end position="110"/>
    </location>
</feature>
<feature type="domain" description="B box-type" evidence="9">
    <location>
        <begin position="627"/>
        <end position="667"/>
    </location>
</feature>
<dbReference type="InterPro" id="IPR051051">
    <property type="entry name" value="E3_ubiq-ligase_TRIM/RNF"/>
</dbReference>
<protein>
    <submittedName>
        <fullName evidence="11">Uncharacterized protein</fullName>
    </submittedName>
</protein>
<dbReference type="GO" id="GO:0005737">
    <property type="term" value="C:cytoplasm"/>
    <property type="evidence" value="ECO:0007669"/>
    <property type="project" value="UniProtKB-ARBA"/>
</dbReference>
<accession>A0A9D3S7I2</accession>
<dbReference type="PANTHER" id="PTHR25465:SF49">
    <property type="entry name" value="BLOODTHIRSTY-RELATED GENE FAMILY, MEMBER 1-RELATED"/>
    <property type="match status" value="1"/>
</dbReference>
<dbReference type="SUPFAM" id="SSF54060">
    <property type="entry name" value="His-Me finger endonucleases"/>
    <property type="match status" value="1"/>
</dbReference>
<dbReference type="PROSITE" id="PS50119">
    <property type="entry name" value="ZF_BBOX"/>
    <property type="match status" value="2"/>
</dbReference>
<dbReference type="PROSITE" id="PS50089">
    <property type="entry name" value="ZF_RING_2"/>
    <property type="match status" value="3"/>
</dbReference>
<dbReference type="Gene3D" id="2.60.120.920">
    <property type="match status" value="3"/>
</dbReference>
<keyword evidence="1" id="KW-0399">Innate immunity</keyword>
<dbReference type="InterPro" id="IPR001841">
    <property type="entry name" value="Znf_RING"/>
</dbReference>
<dbReference type="SMART" id="SM00892">
    <property type="entry name" value="Endonuclease_NS"/>
    <property type="match status" value="1"/>
</dbReference>
<dbReference type="PROSITE" id="PS00518">
    <property type="entry name" value="ZF_RING_1"/>
    <property type="match status" value="3"/>
</dbReference>
<dbReference type="CDD" id="cd19769">
    <property type="entry name" value="Bbox2_TRIM16-like"/>
    <property type="match status" value="2"/>
</dbReference>
<dbReference type="InterPro" id="IPR003877">
    <property type="entry name" value="SPRY_dom"/>
</dbReference>
<dbReference type="InterPro" id="IPR017907">
    <property type="entry name" value="Znf_RING_CS"/>
</dbReference>
<dbReference type="PRINTS" id="PR01407">
    <property type="entry name" value="BUTYPHLNCDUF"/>
</dbReference>
<dbReference type="GO" id="GO:0045087">
    <property type="term" value="P:innate immune response"/>
    <property type="evidence" value="ECO:0007669"/>
    <property type="project" value="UniProtKB-KW"/>
</dbReference>
<dbReference type="InterPro" id="IPR044929">
    <property type="entry name" value="DNA/RNA_non-sp_Endonuclease_sf"/>
</dbReference>
<keyword evidence="3 6" id="KW-0863">Zinc-finger</keyword>
<dbReference type="InterPro" id="IPR013083">
    <property type="entry name" value="Znf_RING/FYVE/PHD"/>
</dbReference>
<reference evidence="11 12" key="1">
    <citation type="submission" date="2021-06" db="EMBL/GenBank/DDBJ databases">
        <title>Chromosome-level genome assembly of the red-tail catfish (Hemibagrus wyckioides).</title>
        <authorList>
            <person name="Shao F."/>
        </authorList>
    </citation>
    <scope>NUCLEOTIDE SEQUENCE [LARGE SCALE GENOMIC DNA]</scope>
    <source>
        <strain evidence="11">EC202008001</strain>
        <tissue evidence="11">Blood</tissue>
    </source>
</reference>
<dbReference type="Pfam" id="PF25600">
    <property type="entry name" value="TRIM_CC"/>
    <property type="match status" value="3"/>
</dbReference>
<dbReference type="FunFam" id="2.60.120.920:FF:000004">
    <property type="entry name" value="Butyrophilin subfamily 1 member A1"/>
    <property type="match status" value="1"/>
</dbReference>
<feature type="domain" description="B30.2/SPRY" evidence="10">
    <location>
        <begin position="826"/>
        <end position="1023"/>
    </location>
</feature>
<dbReference type="InterPro" id="IPR001604">
    <property type="entry name" value="Endo_G_ENPP1-like_dom"/>
</dbReference>
<gene>
    <name evidence="11" type="ORF">KOW79_022587</name>
</gene>
<dbReference type="Gene3D" id="3.30.40.10">
    <property type="entry name" value="Zinc/RING finger domain, C3HC4 (zinc finger)"/>
    <property type="match status" value="3"/>
</dbReference>
<dbReference type="EMBL" id="JAHKSW010000029">
    <property type="protein sequence ID" value="KAG7314091.1"/>
    <property type="molecule type" value="Genomic_DNA"/>
</dbReference>
<dbReference type="Pfam" id="PF13923">
    <property type="entry name" value="zf-C3HC4_2"/>
    <property type="match status" value="1"/>
</dbReference>
<evidence type="ECO:0000313" key="11">
    <source>
        <dbReference type="EMBL" id="KAG7314091.1"/>
    </source>
</evidence>
<dbReference type="Gene3D" id="3.30.160.60">
    <property type="entry name" value="Classic Zinc Finger"/>
    <property type="match status" value="3"/>
</dbReference>
<dbReference type="GO" id="GO:0008270">
    <property type="term" value="F:zinc ion binding"/>
    <property type="evidence" value="ECO:0007669"/>
    <property type="project" value="UniProtKB-KW"/>
</dbReference>
<dbReference type="Pfam" id="PF13765">
    <property type="entry name" value="PRY"/>
    <property type="match status" value="2"/>
</dbReference>
<dbReference type="InterPro" id="IPR001870">
    <property type="entry name" value="B30.2/SPRY"/>
</dbReference>
<dbReference type="SUPFAM" id="SSF57850">
    <property type="entry name" value="RING/U-box"/>
    <property type="match status" value="3"/>
</dbReference>
<dbReference type="SUPFAM" id="SSF57845">
    <property type="entry name" value="B-box zinc-binding domain"/>
    <property type="match status" value="3"/>
</dbReference>
<dbReference type="Pfam" id="PF13445">
    <property type="entry name" value="zf-RING_UBOX"/>
    <property type="match status" value="1"/>
</dbReference>
<dbReference type="Pfam" id="PF01223">
    <property type="entry name" value="Endonuclease_NS"/>
    <property type="match status" value="1"/>
</dbReference>
<keyword evidence="4" id="KW-0862">Zinc</keyword>
<evidence type="ECO:0000256" key="7">
    <source>
        <dbReference type="SAM" id="MobiDB-lite"/>
    </source>
</evidence>
<dbReference type="Pfam" id="PF15227">
    <property type="entry name" value="zf-C3HC4_4"/>
    <property type="match status" value="1"/>
</dbReference>
<sequence>MQSPASKGRTLSEEQFSCSICLEVFVEPVSTPCGHSFCKACLQGYWNHSNKIVCPMCKKTFSKKPELCVNRVLAEIAEQFQGLAVAQGGGAEGVVSPRPERKDEDSGEFAKPGDVPCDACIGRKLKALKSCLSCPGSFCKAHLQHHRKVKAMTKHKLVEPIHHLQEKVCKKHERLLDSYCRKEHVCVCRECAEASHKTHNIIPVEREYKKLSSQLGMRRSELKHLIKERVKKLDEIKQSIAVIKSSSQREIEESWAVYAELQRLLEQSQAQLVEHITFRQKLAEEQARDLANRLEHELNILKNRSCDLDILANTQDKVLFLQLLPNLPPPPEPSDWTGVSVNTDLYLGTVRKSVSALVEKFQEDVKRLYGKELRKMQNYASEVFMDPSTAQRNLVVSEDGQQVHYEEGRKASSLSDNPRRFSPALFVLAREGLSSGRHYWEVDNGHIYRGSQQFQLPGMASPTNMLAEEQVHCSICLDVFTNPVSIPCGHNFCMACIGGYWKSSSLFMCPMCKKTFFKQPDISINTVLREIAEQFKDMRIKPVLKQQQSLQQHDPEKLPEELPWEIPELIPPSMPFNEGVCCDVCTGPQQQAVKSCLVCLTSYCEEHLKTHTARFTKHKLIEPVQNLEDRMCKKHERLLELFCKKDQIMVCVLCTEMDHRAHYTVPVEREWSEKKALLRKTEAEVQQMIQERLQKVEDIKHCVELNKHSALREIDDSVQVFSNLVRMVQKAQAELVFAIEEKQRKTACWAQGLIEELEREIVLLKTRNSEIDHLAHTDDHIYFLQNLPSLITHPQTKDWSEAHVPTDQCLGTIRRAVSKLEETLVEEIEKLAEAELKTAQKYLMDVTLDPDTANPWLQLSEDRRQLRHLGAWQDLPDTPERFDTVVITLGHEGFTSGRHYWEVQVGEKDDWYLGIAKASVSRKGRIAISTSHGYWALAMKKGQEYRVSSSPPLILPVNPKLRRVGSQRRVRDQNFTKITFYHDLTMTDFTPQPPSCNSPQNTPESIMQYLKCTICIDVLKEPVTTTCGHTFCKSCLDRHITFNDQSCPLCKSQLPEIKVNIVLKEILKELQKPLMQSPDEFTGKPGEVPCDVCNEGPKYKAVKSCLICLLSFCKRHLNGHKKSRFKGHKLVAPVNDLDQWACLVHGRPLELYSGSEGKLICSLCVQEGTNMVSAEDEKDRKQAELCTKISKIEQGIQQRKENISELDNSESDCLNLIKQETMDIKNVFSAIKEAIKKAEVEALRPLEERRKQVEQEANGLKGDLMGNIKTLSKTISDLQILRDEEDPVFFLQNYSSTTVEDVSSDWTSVSLDTDLSFGTIRNTEVTMMANIKDEFEKLSKIEVARVKKFGVDVTLDPDTANAQLLISDDMRQVTTFTQCPQFFFGGIKTIPTILQDPGNPYRYEQICQCLLDQNLKPKYFYATLYDTMYKIPVYSAYEFNHAPVDRTDRWYVEPQLDGGNVMCMATQSNIPSPNQGQRQALNSDYEGSGYDRGHLFPVYHTHNEETMLATSTLTNAAPQDSSFNRGQWKKHEQDLVTLLNNCKKAYIVTGVIPGNQAIGNNVRVAKYYWNAYCCLGINSTSSAGYMGPDNNGKVQKSTVHDLEAELQKSYGQAFRVFQGSC</sequence>
<evidence type="ECO:0000256" key="3">
    <source>
        <dbReference type="ARBA" id="ARBA00022771"/>
    </source>
</evidence>
<evidence type="ECO:0000259" key="8">
    <source>
        <dbReference type="PROSITE" id="PS50089"/>
    </source>
</evidence>
<dbReference type="InterPro" id="IPR000315">
    <property type="entry name" value="Znf_B-box"/>
</dbReference>
<dbReference type="GO" id="GO:0016787">
    <property type="term" value="F:hydrolase activity"/>
    <property type="evidence" value="ECO:0007669"/>
    <property type="project" value="InterPro"/>
</dbReference>
<proteinExistence type="predicted"/>
<dbReference type="InterPro" id="IPR058030">
    <property type="entry name" value="TRIM8/14/16/25/29/45/65_CC"/>
</dbReference>
<dbReference type="SMART" id="SM00589">
    <property type="entry name" value="PRY"/>
    <property type="match status" value="2"/>
</dbReference>
<keyword evidence="12" id="KW-1185">Reference proteome</keyword>
<comment type="caution">
    <text evidence="11">The sequence shown here is derived from an EMBL/GenBank/DDBJ whole genome shotgun (WGS) entry which is preliminary data.</text>
</comment>
<dbReference type="InterPro" id="IPR044925">
    <property type="entry name" value="His-Me_finger_sf"/>
</dbReference>
<dbReference type="SMART" id="SM00336">
    <property type="entry name" value="BBOX"/>
    <property type="match status" value="2"/>
</dbReference>
<dbReference type="OrthoDB" id="6270329at2759"/>
<dbReference type="InterPro" id="IPR043136">
    <property type="entry name" value="B30.2/SPRY_sf"/>
</dbReference>
<dbReference type="InterPro" id="IPR013320">
    <property type="entry name" value="ConA-like_dom_sf"/>
</dbReference>
<feature type="domain" description="RING-type" evidence="8">
    <location>
        <begin position="1012"/>
        <end position="1051"/>
    </location>
</feature>
<organism evidence="11 12">
    <name type="scientific">Hemibagrus wyckioides</name>
    <dbReference type="NCBI Taxonomy" id="337641"/>
    <lineage>
        <taxon>Eukaryota</taxon>
        <taxon>Metazoa</taxon>
        <taxon>Chordata</taxon>
        <taxon>Craniata</taxon>
        <taxon>Vertebrata</taxon>
        <taxon>Euteleostomi</taxon>
        <taxon>Actinopterygii</taxon>
        <taxon>Neopterygii</taxon>
        <taxon>Teleostei</taxon>
        <taxon>Ostariophysi</taxon>
        <taxon>Siluriformes</taxon>
        <taxon>Bagridae</taxon>
        <taxon>Hemibagrus</taxon>
    </lineage>
</organism>
<evidence type="ECO:0000256" key="1">
    <source>
        <dbReference type="ARBA" id="ARBA00022588"/>
    </source>
</evidence>
<dbReference type="PROSITE" id="PS50188">
    <property type="entry name" value="B302_SPRY"/>
    <property type="match status" value="1"/>
</dbReference>
<keyword evidence="2" id="KW-0479">Metal-binding</keyword>
<feature type="domain" description="RING-type" evidence="8">
    <location>
        <begin position="473"/>
        <end position="513"/>
    </location>
</feature>
<feature type="domain" description="RING-type" evidence="8">
    <location>
        <begin position="18"/>
        <end position="58"/>
    </location>
</feature>
<dbReference type="InterPro" id="IPR006574">
    <property type="entry name" value="PRY"/>
</dbReference>
<dbReference type="SUPFAM" id="SSF49899">
    <property type="entry name" value="Concanavalin A-like lectins/glucanases"/>
    <property type="match status" value="2"/>
</dbReference>
<evidence type="ECO:0000256" key="5">
    <source>
        <dbReference type="ARBA" id="ARBA00022859"/>
    </source>
</evidence>
<dbReference type="CDD" id="cd13733">
    <property type="entry name" value="SPRY_PRY_C-I_1"/>
    <property type="match status" value="1"/>
</dbReference>
<evidence type="ECO:0000259" key="10">
    <source>
        <dbReference type="PROSITE" id="PS50188"/>
    </source>
</evidence>
<dbReference type="PANTHER" id="PTHR25465">
    <property type="entry name" value="B-BOX DOMAIN CONTAINING"/>
    <property type="match status" value="1"/>
</dbReference>
<dbReference type="Gene3D" id="4.10.830.40">
    <property type="match status" value="2"/>
</dbReference>
<dbReference type="Pfam" id="PF00643">
    <property type="entry name" value="zf-B_box"/>
    <property type="match status" value="2"/>
</dbReference>
<dbReference type="SMART" id="SM00477">
    <property type="entry name" value="NUC"/>
    <property type="match status" value="1"/>
</dbReference>
<keyword evidence="5" id="KW-0391">Immunity</keyword>
<dbReference type="Pfam" id="PF00622">
    <property type="entry name" value="SPRY"/>
    <property type="match status" value="1"/>
</dbReference>
<dbReference type="InterPro" id="IPR003879">
    <property type="entry name" value="Butyrophylin_SPRY"/>
</dbReference>